<dbReference type="GO" id="GO:0005739">
    <property type="term" value="C:mitochondrion"/>
    <property type="evidence" value="ECO:0007669"/>
    <property type="project" value="TreeGrafter"/>
</dbReference>
<sequence>MFKHLFTKNPYKCYLSTQQKLWCETFSIKFHSKTSSERKQLGGYEYEEDTSGFKNILAVTNSHLEIKETASHKKLEVNFEWLRENCRCASCYNGVTNQRNIRIFDLKTDIQPTTFSLFQNTLKIGWNDGHHSEYDLDWLRVQNRAEDIPAEILWSGDMSAHVEYVAASDVKSKEGITRLVKSLLDYGVGFVTNVKHNIQSTEEIIRCIGPPQKTLFGTMWEITNKMEHLDSAYSNVALDAHTDTSYFIEPAGLIIFHCMERNCEGGKTLLVDGFRAAKEVELESPDLYHCLRTVPTEFQYIEKGYHLTSLSTMIQHSLNGRINQIRYNLYDRSARQPLQSVLFYRSLRRLAAAVRKPKAEWWLTLEPGTLVFINNWRVLHGRSAFYGQRTIGGSYLHMGNFLSRARSLALIT</sequence>
<dbReference type="InterPro" id="IPR042098">
    <property type="entry name" value="TauD-like_sf"/>
</dbReference>
<evidence type="ECO:0000256" key="13">
    <source>
        <dbReference type="ARBA" id="ARBA00031778"/>
    </source>
</evidence>
<dbReference type="GO" id="GO:0005506">
    <property type="term" value="F:iron ion binding"/>
    <property type="evidence" value="ECO:0007669"/>
    <property type="project" value="InterPro"/>
</dbReference>
<evidence type="ECO:0000256" key="16">
    <source>
        <dbReference type="ARBA" id="ARBA00049334"/>
    </source>
</evidence>
<evidence type="ECO:0000256" key="10">
    <source>
        <dbReference type="ARBA" id="ARBA00023002"/>
    </source>
</evidence>
<dbReference type="Pfam" id="PF06155">
    <property type="entry name" value="GBBH-like_N"/>
    <property type="match status" value="1"/>
</dbReference>
<evidence type="ECO:0000256" key="8">
    <source>
        <dbReference type="ARBA" id="ARBA00022873"/>
    </source>
</evidence>
<dbReference type="NCBIfam" id="TIGR02410">
    <property type="entry name" value="carnitine_TMLD"/>
    <property type="match status" value="1"/>
</dbReference>
<dbReference type="PANTHER" id="PTHR10696:SF51">
    <property type="entry name" value="TRIMETHYLLYSINE DIOXYGENASE, MITOCHONDRIAL"/>
    <property type="match status" value="1"/>
</dbReference>
<evidence type="ECO:0000256" key="2">
    <source>
        <dbReference type="ARBA" id="ARBA00001961"/>
    </source>
</evidence>
<reference evidence="19" key="1">
    <citation type="submission" date="2015-11" db="EMBL/GenBank/DDBJ databases">
        <title>De novo transcriptome assembly of four potential Pierce s Disease insect vectors from Arizona vineyards.</title>
        <authorList>
            <person name="Tassone E.E."/>
        </authorList>
    </citation>
    <scope>NUCLEOTIDE SEQUENCE</scope>
</reference>
<evidence type="ECO:0000256" key="15">
    <source>
        <dbReference type="ARBA" id="ARBA00046008"/>
    </source>
</evidence>
<dbReference type="GO" id="GO:0050353">
    <property type="term" value="F:trimethyllysine dioxygenase activity"/>
    <property type="evidence" value="ECO:0007669"/>
    <property type="project" value="UniProtKB-EC"/>
</dbReference>
<comment type="pathway">
    <text evidence="3">Amine and polyamine biosynthesis; carnitine biosynthesis.</text>
</comment>
<evidence type="ECO:0000256" key="5">
    <source>
        <dbReference type="ARBA" id="ARBA00012267"/>
    </source>
</evidence>
<dbReference type="SUPFAM" id="SSF51197">
    <property type="entry name" value="Clavaminate synthase-like"/>
    <property type="match status" value="1"/>
</dbReference>
<evidence type="ECO:0000313" key="19">
    <source>
        <dbReference type="EMBL" id="JAS83047.1"/>
    </source>
</evidence>
<keyword evidence="7" id="KW-0479">Metal-binding</keyword>
<evidence type="ECO:0000256" key="1">
    <source>
        <dbReference type="ARBA" id="ARBA00001954"/>
    </source>
</evidence>
<evidence type="ECO:0000256" key="4">
    <source>
        <dbReference type="ARBA" id="ARBA00008654"/>
    </source>
</evidence>
<feature type="domain" description="Gamma-butyrobetaine hydroxylase-like N-terminal" evidence="18">
    <location>
        <begin position="61"/>
        <end position="140"/>
    </location>
</feature>
<evidence type="ECO:0000256" key="14">
    <source>
        <dbReference type="ARBA" id="ARBA00032283"/>
    </source>
</evidence>
<keyword evidence="10" id="KW-0560">Oxidoreductase</keyword>
<evidence type="ECO:0000256" key="12">
    <source>
        <dbReference type="ARBA" id="ARBA00030363"/>
    </source>
</evidence>
<dbReference type="InterPro" id="IPR010376">
    <property type="entry name" value="GBBH-like_N"/>
</dbReference>
<dbReference type="InterPro" id="IPR012776">
    <property type="entry name" value="Trimethyllysine_dOase"/>
</dbReference>
<organism evidence="19">
    <name type="scientific">Homalodisca liturata</name>
    <dbReference type="NCBI Taxonomy" id="320908"/>
    <lineage>
        <taxon>Eukaryota</taxon>
        <taxon>Metazoa</taxon>
        <taxon>Ecdysozoa</taxon>
        <taxon>Arthropoda</taxon>
        <taxon>Hexapoda</taxon>
        <taxon>Insecta</taxon>
        <taxon>Pterygota</taxon>
        <taxon>Neoptera</taxon>
        <taxon>Paraneoptera</taxon>
        <taxon>Hemiptera</taxon>
        <taxon>Auchenorrhyncha</taxon>
        <taxon>Membracoidea</taxon>
        <taxon>Cicadellidae</taxon>
        <taxon>Cicadellinae</taxon>
        <taxon>Proconiini</taxon>
        <taxon>Homalodisca</taxon>
    </lineage>
</organism>
<dbReference type="AlphaFoldDB" id="A0A1B6I818"/>
<keyword evidence="11" id="KW-0408">Iron</keyword>
<dbReference type="PANTHER" id="PTHR10696">
    <property type="entry name" value="GAMMA-BUTYROBETAINE HYDROXYLASE-RELATED"/>
    <property type="match status" value="1"/>
</dbReference>
<name>A0A1B6I818_9HEMI</name>
<dbReference type="Gene3D" id="3.60.130.10">
    <property type="entry name" value="Clavaminate synthase-like"/>
    <property type="match status" value="1"/>
</dbReference>
<proteinExistence type="inferred from homology"/>
<evidence type="ECO:0000256" key="6">
    <source>
        <dbReference type="ARBA" id="ARBA00016835"/>
    </source>
</evidence>
<accession>A0A1B6I818</accession>
<evidence type="ECO:0000259" key="18">
    <source>
        <dbReference type="Pfam" id="PF06155"/>
    </source>
</evidence>
<dbReference type="Gene3D" id="3.30.2020.30">
    <property type="match status" value="1"/>
</dbReference>
<comment type="function">
    <text evidence="15">Converts trimethyllysine (TML) into hydroxytrimethyllysine (HTML).</text>
</comment>
<dbReference type="GO" id="GO:0045329">
    <property type="term" value="P:carnitine biosynthetic process"/>
    <property type="evidence" value="ECO:0007669"/>
    <property type="project" value="UniProtKB-UniPathway"/>
</dbReference>
<dbReference type="EC" id="1.14.11.8" evidence="5"/>
<dbReference type="InterPro" id="IPR003819">
    <property type="entry name" value="TauD/TfdA-like"/>
</dbReference>
<comment type="similarity">
    <text evidence="4">Belongs to the gamma-BBH/TMLD family.</text>
</comment>
<protein>
    <recommendedName>
        <fullName evidence="6">Trimethyllysine dioxygenase, mitochondrial</fullName>
        <ecNumber evidence="5">1.14.11.8</ecNumber>
    </recommendedName>
    <alternativeName>
        <fullName evidence="13">Epsilon-trimethyllysine 2-oxoglutarate dioxygenase</fullName>
    </alternativeName>
    <alternativeName>
        <fullName evidence="12">TML hydroxylase</fullName>
    </alternativeName>
    <alternativeName>
        <fullName evidence="14">TML-alpha-ketoglutarate dioxygenase</fullName>
    </alternativeName>
</protein>
<feature type="domain" description="TauD/TfdA-like" evidence="17">
    <location>
        <begin position="173"/>
        <end position="390"/>
    </location>
</feature>
<evidence type="ECO:0000259" key="17">
    <source>
        <dbReference type="Pfam" id="PF02668"/>
    </source>
</evidence>
<evidence type="ECO:0000256" key="7">
    <source>
        <dbReference type="ARBA" id="ARBA00022723"/>
    </source>
</evidence>
<evidence type="ECO:0000256" key="11">
    <source>
        <dbReference type="ARBA" id="ARBA00023004"/>
    </source>
</evidence>
<gene>
    <name evidence="19" type="ORF">g.8744</name>
</gene>
<keyword evidence="8" id="KW-0124">Carnitine biosynthesis</keyword>
<keyword evidence="9" id="KW-0223">Dioxygenase</keyword>
<comment type="cofactor">
    <cofactor evidence="1">
        <name>Fe(2+)</name>
        <dbReference type="ChEBI" id="CHEBI:29033"/>
    </cofactor>
</comment>
<dbReference type="EMBL" id="GECU01024659">
    <property type="protein sequence ID" value="JAS83047.1"/>
    <property type="molecule type" value="Transcribed_RNA"/>
</dbReference>
<comment type="catalytic activity">
    <reaction evidence="16">
        <text>N(6),N(6),N(6)-trimethyl-L-lysine + 2-oxoglutarate + O2 = (3S)-3-hydroxy-N(6),N(6),N(6)-trimethyl-L-lysine + succinate + CO2</text>
        <dbReference type="Rhea" id="RHEA:14181"/>
        <dbReference type="ChEBI" id="CHEBI:15379"/>
        <dbReference type="ChEBI" id="CHEBI:16526"/>
        <dbReference type="ChEBI" id="CHEBI:16810"/>
        <dbReference type="ChEBI" id="CHEBI:30031"/>
        <dbReference type="ChEBI" id="CHEBI:58100"/>
        <dbReference type="ChEBI" id="CHEBI:141499"/>
        <dbReference type="EC" id="1.14.11.8"/>
    </reaction>
</comment>
<comment type="cofactor">
    <cofactor evidence="2">
        <name>L-ascorbate</name>
        <dbReference type="ChEBI" id="CHEBI:38290"/>
    </cofactor>
</comment>
<dbReference type="InterPro" id="IPR038492">
    <property type="entry name" value="GBBH-like_N_sf"/>
</dbReference>
<dbReference type="InterPro" id="IPR050411">
    <property type="entry name" value="AlphaKG_dependent_hydroxylases"/>
</dbReference>
<dbReference type="Pfam" id="PF02668">
    <property type="entry name" value="TauD"/>
    <property type="match status" value="1"/>
</dbReference>
<dbReference type="UniPathway" id="UPA00118"/>
<dbReference type="FunFam" id="3.30.2020.30:FF:000002">
    <property type="entry name" value="Putative gamma-butyrobetaine dioxygenase"/>
    <property type="match status" value="1"/>
</dbReference>
<evidence type="ECO:0000256" key="3">
    <source>
        <dbReference type="ARBA" id="ARBA00005022"/>
    </source>
</evidence>
<evidence type="ECO:0000256" key="9">
    <source>
        <dbReference type="ARBA" id="ARBA00022964"/>
    </source>
</evidence>